<accession>A0A6N4SQW5</accession>
<dbReference type="Gene3D" id="3.40.50.720">
    <property type="entry name" value="NAD(P)-binding Rossmann-like Domain"/>
    <property type="match status" value="1"/>
</dbReference>
<dbReference type="Pfam" id="PF13380">
    <property type="entry name" value="CoA_binding_2"/>
    <property type="match status" value="1"/>
</dbReference>
<organism evidence="2 3">
    <name type="scientific">Cytophaga hutchinsonii (strain ATCC 33406 / DSM 1761 / CIP 103989 / NBRC 15051 / NCIMB 9469 / D465)</name>
    <dbReference type="NCBI Taxonomy" id="269798"/>
    <lineage>
        <taxon>Bacteria</taxon>
        <taxon>Pseudomonadati</taxon>
        <taxon>Bacteroidota</taxon>
        <taxon>Cytophagia</taxon>
        <taxon>Cytophagales</taxon>
        <taxon>Cytophagaceae</taxon>
        <taxon>Cytophaga</taxon>
    </lineage>
</organism>
<name>A0A6N4SQW5_CYTH3</name>
<feature type="domain" description="CoA-binding" evidence="1">
    <location>
        <begin position="2"/>
        <end position="114"/>
    </location>
</feature>
<dbReference type="InterPro" id="IPR003781">
    <property type="entry name" value="CoA-bd"/>
</dbReference>
<keyword evidence="3" id="KW-1185">Reference proteome</keyword>
<dbReference type="KEGG" id="chu:CHU_1412"/>
<evidence type="ECO:0000259" key="1">
    <source>
        <dbReference type="Pfam" id="PF13380"/>
    </source>
</evidence>
<gene>
    <name evidence="2" type="ordered locus">CHU_1412</name>
</gene>
<sequence>MKKTLILGATPETNRYAYLAAERLKSHGHEFIPVGRKKGEVLGKTIINERPVIEGVDTVTLYINPQNQLSEYNYILSLKPKRVIFNPGTENEELEEILSENGIEPVIGCTLVMLSAGTF</sequence>
<protein>
    <recommendedName>
        <fullName evidence="1">CoA-binding domain-containing protein</fullName>
    </recommendedName>
</protein>
<evidence type="ECO:0000313" key="3">
    <source>
        <dbReference type="Proteomes" id="UP000001822"/>
    </source>
</evidence>
<dbReference type="SUPFAM" id="SSF51735">
    <property type="entry name" value="NAD(P)-binding Rossmann-fold domains"/>
    <property type="match status" value="1"/>
</dbReference>
<dbReference type="OrthoDB" id="708726at2"/>
<evidence type="ECO:0000313" key="2">
    <source>
        <dbReference type="EMBL" id="ABG58683.1"/>
    </source>
</evidence>
<dbReference type="AlphaFoldDB" id="A0A6N4SQW5"/>
<dbReference type="EMBL" id="CP000383">
    <property type="protein sequence ID" value="ABG58683.1"/>
    <property type="molecule type" value="Genomic_DNA"/>
</dbReference>
<dbReference type="Proteomes" id="UP000001822">
    <property type="component" value="Chromosome"/>
</dbReference>
<dbReference type="RefSeq" id="WP_011584798.1">
    <property type="nucleotide sequence ID" value="NC_008255.1"/>
</dbReference>
<reference evidence="2 3" key="1">
    <citation type="journal article" date="2007" name="Appl. Environ. Microbiol.">
        <title>Genome sequence of the cellulolytic gliding bacterium Cytophaga hutchinsonii.</title>
        <authorList>
            <person name="Xie G."/>
            <person name="Bruce D.C."/>
            <person name="Challacombe J.F."/>
            <person name="Chertkov O."/>
            <person name="Detter J.C."/>
            <person name="Gilna P."/>
            <person name="Han C.S."/>
            <person name="Lucas S."/>
            <person name="Misra M."/>
            <person name="Myers G.L."/>
            <person name="Richardson P."/>
            <person name="Tapia R."/>
            <person name="Thayer N."/>
            <person name="Thompson L.S."/>
            <person name="Brettin T.S."/>
            <person name="Henrissat B."/>
            <person name="Wilson D.B."/>
            <person name="McBride M.J."/>
        </authorList>
    </citation>
    <scope>NUCLEOTIDE SEQUENCE [LARGE SCALE GENOMIC DNA]</scope>
    <source>
        <strain evidence="3">ATCC 33406 / DSM 1761 / CIP 103989 / NBRC 15051 / NCIMB 9469 / D465</strain>
    </source>
</reference>
<dbReference type="InterPro" id="IPR036291">
    <property type="entry name" value="NAD(P)-bd_dom_sf"/>
</dbReference>
<proteinExistence type="predicted"/>